<dbReference type="RefSeq" id="WP_276234410.1">
    <property type="nucleotide sequence ID" value="NZ_CP119802.1"/>
</dbReference>
<dbReference type="FunFam" id="1.10.45.10:FF:000001">
    <property type="entry name" value="D-lactate dehydrogenase mitochondrial"/>
    <property type="match status" value="1"/>
</dbReference>
<dbReference type="EMBL" id="JBHTAP010000001">
    <property type="protein sequence ID" value="MFC7236253.1"/>
    <property type="molecule type" value="Genomic_DNA"/>
</dbReference>
<name>A0ABD5ZS45_9EURY</name>
<protein>
    <recommendedName>
        <fullName evidence="7">D-lactate dehydrogenase (cytochrome)</fullName>
        <ecNumber evidence="7">1.1.2.4</ecNumber>
    </recommendedName>
</protein>
<comment type="caution">
    <text evidence="10">The sequence shown here is derived from an EMBL/GenBank/DDBJ whole genome shotgun (WGS) entry which is preliminary data.</text>
</comment>
<dbReference type="InterPro" id="IPR016169">
    <property type="entry name" value="FAD-bd_PCMH_sub2"/>
</dbReference>
<reference evidence="10 11" key="1">
    <citation type="journal article" date="2019" name="Int. J. Syst. Evol. Microbiol.">
        <title>The Global Catalogue of Microorganisms (GCM) 10K type strain sequencing project: providing services to taxonomists for standard genome sequencing and annotation.</title>
        <authorList>
            <consortium name="The Broad Institute Genomics Platform"/>
            <consortium name="The Broad Institute Genome Sequencing Center for Infectious Disease"/>
            <person name="Wu L."/>
            <person name="Ma J."/>
        </authorList>
    </citation>
    <scope>NUCLEOTIDE SEQUENCE [LARGE SCALE GENOMIC DNA]</scope>
    <source>
        <strain evidence="10 11">DT85</strain>
    </source>
</reference>
<dbReference type="InterPro" id="IPR016166">
    <property type="entry name" value="FAD-bd_PCMH"/>
</dbReference>
<dbReference type="Pfam" id="PF02913">
    <property type="entry name" value="FAD-oxidase_C"/>
    <property type="match status" value="1"/>
</dbReference>
<dbReference type="InterPro" id="IPR006094">
    <property type="entry name" value="Oxid_FAD_bind_N"/>
</dbReference>
<dbReference type="InterPro" id="IPR004113">
    <property type="entry name" value="FAD-bd_oxidored_4_C"/>
</dbReference>
<gene>
    <name evidence="10" type="ORF">ACFQJ4_13090</name>
</gene>
<organism evidence="10 11">
    <name type="scientific">Halosegnis marinus</name>
    <dbReference type="NCBI Taxonomy" id="3034023"/>
    <lineage>
        <taxon>Archaea</taxon>
        <taxon>Methanobacteriati</taxon>
        <taxon>Methanobacteriota</taxon>
        <taxon>Stenosarchaea group</taxon>
        <taxon>Halobacteria</taxon>
        <taxon>Halobacteriales</taxon>
        <taxon>Natronomonadaceae</taxon>
        <taxon>Halosegnis</taxon>
    </lineage>
</organism>
<sequence length="474" mass="50041">MSYDTAFLADVLPPEQVTTGDSARDSHAADWGAQQAGEGVTPDAVVYPESTEDVADVLAAANERGVPVTPYAAGTSMEGNAVPAFAGISLDLMRMNEVHEVRPDDFQVDVGPGVMGSAVDEAVEGHGMFFPPLPSSGNISTIGGMIANDASGMQTVKYGEVADWVLEVEAVTAAGEVFTAGSKAKKTSAGYNLKDLLVGSEGTLAVVTRATLELAGLPEQIRGGRAVFPSLDDAAEAVFDAVRSGVDVAKIELIDETAGAMAAAYQGSDLPEAAMIFVEFHANHGIEEEIAFCRSVFEAHDVESFEIAGDEEMDALWKAREELAYAVQTYDPDLTPLHPGDITVPVSKLSEVIRYAKELGAEHDLLVPCFGHAGDGNVHYSVLADPDDEEMVARGEEVYAAIVERAIEMGGTATGEHGIGTGKREYLEREHGPVAVDLMRRVKGAFDPKDTLNPGKVFPETAEAGGRVTLPTDD</sequence>
<feature type="region of interest" description="Disordered" evidence="8">
    <location>
        <begin position="16"/>
        <end position="41"/>
    </location>
</feature>
<evidence type="ECO:0000313" key="10">
    <source>
        <dbReference type="EMBL" id="MFC7236253.1"/>
    </source>
</evidence>
<dbReference type="InterPro" id="IPR036318">
    <property type="entry name" value="FAD-bd_PCMH-like_sf"/>
</dbReference>
<evidence type="ECO:0000256" key="5">
    <source>
        <dbReference type="ARBA" id="ARBA00022946"/>
    </source>
</evidence>
<dbReference type="InterPro" id="IPR016164">
    <property type="entry name" value="FAD-linked_Oxase-like_C"/>
</dbReference>
<dbReference type="Gene3D" id="3.30.465.10">
    <property type="match status" value="1"/>
</dbReference>
<comment type="similarity">
    <text evidence="2">Belongs to the FAD-binding oxidoreductase/transferase type 4 family.</text>
</comment>
<dbReference type="PANTHER" id="PTHR11748">
    <property type="entry name" value="D-LACTATE DEHYDROGENASE"/>
    <property type="match status" value="1"/>
</dbReference>
<dbReference type="GO" id="GO:0004458">
    <property type="term" value="F:D-lactate dehydrogenase (cytochrome) activity"/>
    <property type="evidence" value="ECO:0007669"/>
    <property type="project" value="UniProtKB-EC"/>
</dbReference>
<dbReference type="EC" id="1.1.2.4" evidence="7"/>
<dbReference type="FunFam" id="3.30.70.2740:FF:000001">
    <property type="entry name" value="D-lactate dehydrogenase mitochondrial"/>
    <property type="match status" value="1"/>
</dbReference>
<feature type="domain" description="FAD-binding PCMH-type" evidence="9">
    <location>
        <begin position="38"/>
        <end position="217"/>
    </location>
</feature>
<evidence type="ECO:0000313" key="11">
    <source>
        <dbReference type="Proteomes" id="UP001596398"/>
    </source>
</evidence>
<evidence type="ECO:0000256" key="4">
    <source>
        <dbReference type="ARBA" id="ARBA00022827"/>
    </source>
</evidence>
<evidence type="ECO:0000256" key="6">
    <source>
        <dbReference type="ARBA" id="ARBA00023002"/>
    </source>
</evidence>
<evidence type="ECO:0000256" key="1">
    <source>
        <dbReference type="ARBA" id="ARBA00001974"/>
    </source>
</evidence>
<evidence type="ECO:0000256" key="7">
    <source>
        <dbReference type="ARBA" id="ARBA00038897"/>
    </source>
</evidence>
<evidence type="ECO:0000259" key="9">
    <source>
        <dbReference type="PROSITE" id="PS51387"/>
    </source>
</evidence>
<keyword evidence="4" id="KW-0274">FAD</keyword>
<dbReference type="SUPFAM" id="SSF55103">
    <property type="entry name" value="FAD-linked oxidases, C-terminal domain"/>
    <property type="match status" value="1"/>
</dbReference>
<keyword evidence="11" id="KW-1185">Reference proteome</keyword>
<dbReference type="PROSITE" id="PS51387">
    <property type="entry name" value="FAD_PCMH"/>
    <property type="match status" value="1"/>
</dbReference>
<evidence type="ECO:0000256" key="2">
    <source>
        <dbReference type="ARBA" id="ARBA00008000"/>
    </source>
</evidence>
<evidence type="ECO:0000256" key="8">
    <source>
        <dbReference type="SAM" id="MobiDB-lite"/>
    </source>
</evidence>
<keyword evidence="3" id="KW-0285">Flavoprotein</keyword>
<dbReference type="Pfam" id="PF01565">
    <property type="entry name" value="FAD_binding_4"/>
    <property type="match status" value="1"/>
</dbReference>
<dbReference type="SUPFAM" id="SSF56176">
    <property type="entry name" value="FAD-binding/transporter-associated domain-like"/>
    <property type="match status" value="1"/>
</dbReference>
<keyword evidence="6" id="KW-0560">Oxidoreductase</keyword>
<dbReference type="PANTHER" id="PTHR11748:SF111">
    <property type="entry name" value="D-LACTATE DEHYDROGENASE, MITOCHONDRIAL-RELATED"/>
    <property type="match status" value="1"/>
</dbReference>
<keyword evidence="5" id="KW-0809">Transit peptide</keyword>
<accession>A0ABD5ZS45</accession>
<dbReference type="Gene3D" id="1.10.45.10">
    <property type="entry name" value="Vanillyl-alcohol Oxidase, Chain A, domain 4"/>
    <property type="match status" value="1"/>
</dbReference>
<dbReference type="AlphaFoldDB" id="A0ABD5ZS45"/>
<dbReference type="GeneID" id="79267964"/>
<dbReference type="Proteomes" id="UP001596398">
    <property type="component" value="Unassembled WGS sequence"/>
</dbReference>
<comment type="cofactor">
    <cofactor evidence="1">
        <name>FAD</name>
        <dbReference type="ChEBI" id="CHEBI:57692"/>
    </cofactor>
</comment>
<evidence type="ECO:0000256" key="3">
    <source>
        <dbReference type="ARBA" id="ARBA00022630"/>
    </source>
</evidence>
<dbReference type="InterPro" id="IPR016171">
    <property type="entry name" value="Vanillyl_alc_oxidase_C-sub2"/>
</dbReference>
<proteinExistence type="inferred from homology"/>
<dbReference type="Gene3D" id="3.30.70.2740">
    <property type="match status" value="1"/>
</dbReference>